<dbReference type="EMBL" id="MFAG01000041">
    <property type="protein sequence ID" value="OGD71095.1"/>
    <property type="molecule type" value="Genomic_DNA"/>
</dbReference>
<sequence>MPASIATIYLAGNNEPLTQEIDKCLEKSNLRTEKNKTKDTDYRLLVYDTDASVENLGKIILNDLDSLSGYTGKVCLVLASCSEEGDGASEKHRSLVQPYLNDRKNNLRLIITRDLYQTKEGEAVDSFENWLCQIGSEGEVEVTPDGSVKFHPTSTDDLCELIVKSLFITNTSGKVFVGVTEEITDLEIAYLLKRSLEKKNSQLEINLSSREKRESNGLMDESIQTQALMNWIPKNSFSENISKILSQCSFPIDKETIPVPKTTLNRLEPLKPQKKENQKKMFGKIFVLHEVPSLHVKEKRALAKTIFIAALAVAGLAILPFVISFIGLYFSTTDTYRAYQEIRNGNEKKARSTLSQAAFYNRLATAGFRSVIPLGNIFAKEAINSTNNYLLILGHGQSFLNSVLETYSLGDQIYRGLLGKQSVDAKATTAALRVNLISISERLSQIQLLLDQVRLPFGYEERLSGSDINQSISLLKSQAVLALPILDLVEKVASNQALQRYLIIVQDTNELRPTGGFISTYGVLTLDQGRVIDFKVDSSLSLDRLIEGKIEPPSIVKQLLGQTNWSFHDSNLDADFGKSAEQMAWFYQRFKSVTVDGVFGLNLNLLRFILGEIGSTKLADGQDVSADNIFVLASNPTASKGLDVVTALTQTLGQKLLAGEINLAALSRALLKTVAANEINLWFSSPSLEALAIAGNLGGVINGANCHPQLASLACQADTIYFNESNMSVNKLNYYLKRAQNLVAEIGENGQVSYTLNYDYSYPVPVPTNFGLFYKTYYQLYLPPSSQKVSLTLDGQVLDSASLIQTATSSLTKIEFSASLSTNQAHHLEVKFISPYLLDLTKQFIPYTLAVLKQPGTLNNPLTIKIHYPKSLVTRNMTVPLKQTSAQELVFQTNQTSQENLGIIFKNQAL</sequence>
<dbReference type="STRING" id="1817722.A2703_01500"/>
<evidence type="ECO:0008006" key="4">
    <source>
        <dbReference type="Google" id="ProtNLM"/>
    </source>
</evidence>
<dbReference type="InterPro" id="IPR025101">
    <property type="entry name" value="DUF4012"/>
</dbReference>
<organism evidence="2 3">
    <name type="scientific">Candidatus Collierbacteria bacterium RIFCSPHIGHO2_01_FULL_50_25</name>
    <dbReference type="NCBI Taxonomy" id="1817722"/>
    <lineage>
        <taxon>Bacteria</taxon>
        <taxon>Candidatus Collieribacteriota</taxon>
    </lineage>
</organism>
<comment type="caution">
    <text evidence="2">The sequence shown here is derived from an EMBL/GenBank/DDBJ whole genome shotgun (WGS) entry which is preliminary data.</text>
</comment>
<reference evidence="2 3" key="1">
    <citation type="journal article" date="2016" name="Nat. Commun.">
        <title>Thousands of microbial genomes shed light on interconnected biogeochemical processes in an aquifer system.</title>
        <authorList>
            <person name="Anantharaman K."/>
            <person name="Brown C.T."/>
            <person name="Hug L.A."/>
            <person name="Sharon I."/>
            <person name="Castelle C.J."/>
            <person name="Probst A.J."/>
            <person name="Thomas B.C."/>
            <person name="Singh A."/>
            <person name="Wilkins M.J."/>
            <person name="Karaoz U."/>
            <person name="Brodie E.L."/>
            <person name="Williams K.H."/>
            <person name="Hubbard S.S."/>
            <person name="Banfield J.F."/>
        </authorList>
    </citation>
    <scope>NUCLEOTIDE SEQUENCE [LARGE SCALE GENOMIC DNA]</scope>
</reference>
<dbReference type="Pfam" id="PF13196">
    <property type="entry name" value="DUF4012"/>
    <property type="match status" value="1"/>
</dbReference>
<evidence type="ECO:0000313" key="2">
    <source>
        <dbReference type="EMBL" id="OGD71095.1"/>
    </source>
</evidence>
<dbReference type="AlphaFoldDB" id="A0A1F5EUN6"/>
<keyword evidence="1" id="KW-0472">Membrane</keyword>
<keyword evidence="1" id="KW-1133">Transmembrane helix</keyword>
<accession>A0A1F5EUN6</accession>
<evidence type="ECO:0000256" key="1">
    <source>
        <dbReference type="SAM" id="Phobius"/>
    </source>
</evidence>
<dbReference type="Proteomes" id="UP000177979">
    <property type="component" value="Unassembled WGS sequence"/>
</dbReference>
<evidence type="ECO:0000313" key="3">
    <source>
        <dbReference type="Proteomes" id="UP000177979"/>
    </source>
</evidence>
<gene>
    <name evidence="2" type="ORF">A2703_01500</name>
</gene>
<keyword evidence="1" id="KW-0812">Transmembrane</keyword>
<protein>
    <recommendedName>
        <fullName evidence="4">DUF4012 domain-containing protein</fullName>
    </recommendedName>
</protein>
<name>A0A1F5EUN6_9BACT</name>
<feature type="transmembrane region" description="Helical" evidence="1">
    <location>
        <begin position="306"/>
        <end position="330"/>
    </location>
</feature>
<proteinExistence type="predicted"/>